<dbReference type="Proteomes" id="UP000552097">
    <property type="component" value="Unassembled WGS sequence"/>
</dbReference>
<sequence>MGLLSRLRDRRARRGVPALEIDSPGLTVVVEAFDVAEADSAALARSPRWRADQDAVLRHHLELPPDQVERARELLAQDGWELRFDGRWHASRVQRLDALHCAQERARMAGLAQRLGGDWIGWDALQVTGSGPDNIFVTSHPDPEDRADEHADDQDPGVQPPPRGA</sequence>
<protein>
    <submittedName>
        <fullName evidence="2">Uncharacterized protein</fullName>
    </submittedName>
</protein>
<accession>A0A7W9M5R2</accession>
<evidence type="ECO:0000313" key="2">
    <source>
        <dbReference type="EMBL" id="MBB5808466.1"/>
    </source>
</evidence>
<evidence type="ECO:0000256" key="1">
    <source>
        <dbReference type="SAM" id="MobiDB-lite"/>
    </source>
</evidence>
<reference evidence="2 3" key="1">
    <citation type="submission" date="2020-08" db="EMBL/GenBank/DDBJ databases">
        <title>Sequencing the genomes of 1000 actinobacteria strains.</title>
        <authorList>
            <person name="Klenk H.-P."/>
        </authorList>
    </citation>
    <scope>NUCLEOTIDE SEQUENCE [LARGE SCALE GENOMIC DNA]</scope>
    <source>
        <strain evidence="2 3">DSM 45486</strain>
    </source>
</reference>
<comment type="caution">
    <text evidence="2">The sequence shown here is derived from an EMBL/GenBank/DDBJ whole genome shotgun (WGS) entry which is preliminary data.</text>
</comment>
<feature type="region of interest" description="Disordered" evidence="1">
    <location>
        <begin position="132"/>
        <end position="165"/>
    </location>
</feature>
<dbReference type="AlphaFoldDB" id="A0A7W9M5R2"/>
<organism evidence="2 3">
    <name type="scientific">Saccharothrix ecbatanensis</name>
    <dbReference type="NCBI Taxonomy" id="1105145"/>
    <lineage>
        <taxon>Bacteria</taxon>
        <taxon>Bacillati</taxon>
        <taxon>Actinomycetota</taxon>
        <taxon>Actinomycetes</taxon>
        <taxon>Pseudonocardiales</taxon>
        <taxon>Pseudonocardiaceae</taxon>
        <taxon>Saccharothrix</taxon>
    </lineage>
</organism>
<gene>
    <name evidence="2" type="ORF">F4560_008234</name>
</gene>
<name>A0A7W9M5R2_9PSEU</name>
<dbReference type="EMBL" id="JACHMO010000001">
    <property type="protein sequence ID" value="MBB5808466.1"/>
    <property type="molecule type" value="Genomic_DNA"/>
</dbReference>
<keyword evidence="3" id="KW-1185">Reference proteome</keyword>
<proteinExistence type="predicted"/>
<evidence type="ECO:0000313" key="3">
    <source>
        <dbReference type="Proteomes" id="UP000552097"/>
    </source>
</evidence>